<comment type="function">
    <text evidence="2">Catalyzes the formation of N(4)-acetylcytidine (ac(4)C) at the wobble position of elongator tRNA(Met), using acetate and ATP as substrates. First activates an acetate ion to form acetyladenylate (Ac-AMP) and then transfers the acetyl group to tRNA to form ac(4)C34.</text>
</comment>
<comment type="subcellular location">
    <subcellularLocation>
        <location evidence="2">Cytoplasm</location>
    </subcellularLocation>
</comment>
<keyword evidence="2" id="KW-0547">Nucleotide-binding</keyword>
<dbReference type="GO" id="GO:0006400">
    <property type="term" value="P:tRNA modification"/>
    <property type="evidence" value="ECO:0007669"/>
    <property type="project" value="UniProtKB-UniRule"/>
</dbReference>
<comment type="catalytic activity">
    <reaction evidence="2">
        <text>cytidine(34) in elongator tRNA(Met) + acetate + ATP = N(4)-acetylcytidine(34) in elongator tRNA(Met) + AMP + diphosphate</text>
        <dbReference type="Rhea" id="RHEA:58144"/>
        <dbReference type="Rhea" id="RHEA-COMP:10693"/>
        <dbReference type="Rhea" id="RHEA-COMP:10694"/>
        <dbReference type="ChEBI" id="CHEBI:30089"/>
        <dbReference type="ChEBI" id="CHEBI:30616"/>
        <dbReference type="ChEBI" id="CHEBI:33019"/>
        <dbReference type="ChEBI" id="CHEBI:74900"/>
        <dbReference type="ChEBI" id="CHEBI:82748"/>
        <dbReference type="ChEBI" id="CHEBI:456215"/>
    </reaction>
</comment>
<feature type="binding site" evidence="2">
    <location>
        <position position="104"/>
    </location>
    <ligand>
        <name>ATP</name>
        <dbReference type="ChEBI" id="CHEBI:30616"/>
    </ligand>
</feature>
<dbReference type="AlphaFoldDB" id="A0A9D1WS62"/>
<keyword evidence="2" id="KW-0820">tRNA-binding</keyword>
<accession>A0A9D1WS62</accession>
<dbReference type="HAMAP" id="MF_01539">
    <property type="entry name" value="TmcAL"/>
    <property type="match status" value="1"/>
</dbReference>
<reference evidence="3" key="1">
    <citation type="journal article" date="2021" name="PeerJ">
        <title>Extensive microbial diversity within the chicken gut microbiome revealed by metagenomics and culture.</title>
        <authorList>
            <person name="Gilroy R."/>
            <person name="Ravi A."/>
            <person name="Getino M."/>
            <person name="Pursley I."/>
            <person name="Horton D.L."/>
            <person name="Alikhan N.F."/>
            <person name="Baker D."/>
            <person name="Gharbi K."/>
            <person name="Hall N."/>
            <person name="Watson M."/>
            <person name="Adriaenssens E.M."/>
            <person name="Foster-Nyarko E."/>
            <person name="Jarju S."/>
            <person name="Secka A."/>
            <person name="Antonio M."/>
            <person name="Oren A."/>
            <person name="Chaudhuri R.R."/>
            <person name="La Ragione R."/>
            <person name="Hildebrand F."/>
            <person name="Pallen M.J."/>
        </authorList>
    </citation>
    <scope>NUCLEOTIDE SEQUENCE</scope>
    <source>
        <strain evidence="3">CHK188-5543</strain>
    </source>
</reference>
<organism evidence="3 4">
    <name type="scientific">Candidatus Anaerotruncus excrementipullorum</name>
    <dbReference type="NCBI Taxonomy" id="2838465"/>
    <lineage>
        <taxon>Bacteria</taxon>
        <taxon>Bacillati</taxon>
        <taxon>Bacillota</taxon>
        <taxon>Clostridia</taxon>
        <taxon>Eubacteriales</taxon>
        <taxon>Oscillospiraceae</taxon>
        <taxon>Anaerotruncus</taxon>
    </lineage>
</organism>
<proteinExistence type="inferred from homology"/>
<evidence type="ECO:0000256" key="2">
    <source>
        <dbReference type="HAMAP-Rule" id="MF_01539"/>
    </source>
</evidence>
<dbReference type="EMBL" id="DXES01000045">
    <property type="protein sequence ID" value="HIX65045.1"/>
    <property type="molecule type" value="Genomic_DNA"/>
</dbReference>
<dbReference type="Pfam" id="PF05636">
    <property type="entry name" value="HIGH_NTase1"/>
    <property type="match status" value="1"/>
</dbReference>
<feature type="binding site" evidence="2">
    <location>
        <position position="163"/>
    </location>
    <ligand>
        <name>ATP</name>
        <dbReference type="ChEBI" id="CHEBI:30616"/>
    </ligand>
</feature>
<reference evidence="3" key="2">
    <citation type="submission" date="2021-04" db="EMBL/GenBank/DDBJ databases">
        <authorList>
            <person name="Gilroy R."/>
        </authorList>
    </citation>
    <scope>NUCLEOTIDE SEQUENCE</scope>
    <source>
        <strain evidence="3">CHK188-5543</strain>
    </source>
</reference>
<comment type="similarity">
    <text evidence="2">Belongs to the TmcAL family.</text>
</comment>
<keyword evidence="2" id="KW-0067">ATP-binding</keyword>
<dbReference type="GO" id="GO:0005524">
    <property type="term" value="F:ATP binding"/>
    <property type="evidence" value="ECO:0007669"/>
    <property type="project" value="UniProtKB-KW"/>
</dbReference>
<keyword evidence="2" id="KW-0963">Cytoplasm</keyword>
<dbReference type="Proteomes" id="UP000886800">
    <property type="component" value="Unassembled WGS sequence"/>
</dbReference>
<dbReference type="InterPro" id="IPR008513">
    <property type="entry name" value="tRNA(Met)_cyd_acetate_ligase"/>
</dbReference>
<keyword evidence="2" id="KW-0694">RNA-binding</keyword>
<keyword evidence="1 2" id="KW-0819">tRNA processing</keyword>
<dbReference type="GO" id="GO:0005737">
    <property type="term" value="C:cytoplasm"/>
    <property type="evidence" value="ECO:0007669"/>
    <property type="project" value="UniProtKB-SubCell"/>
</dbReference>
<comment type="caution">
    <text evidence="2">Lacks conserved residue(s) required for the propagation of feature annotation.</text>
</comment>
<dbReference type="SUPFAM" id="SSF52374">
    <property type="entry name" value="Nucleotidylyl transferase"/>
    <property type="match status" value="1"/>
</dbReference>
<name>A0A9D1WS62_9FIRM</name>
<dbReference type="GO" id="GO:0000049">
    <property type="term" value="F:tRNA binding"/>
    <property type="evidence" value="ECO:0007669"/>
    <property type="project" value="UniProtKB-KW"/>
</dbReference>
<evidence type="ECO:0000313" key="4">
    <source>
        <dbReference type="Proteomes" id="UP000886800"/>
    </source>
</evidence>
<feature type="binding site" evidence="2">
    <location>
        <position position="188"/>
    </location>
    <ligand>
        <name>ATP</name>
        <dbReference type="ChEBI" id="CHEBI:30616"/>
    </ligand>
</feature>
<evidence type="ECO:0000256" key="1">
    <source>
        <dbReference type="ARBA" id="ARBA00022694"/>
    </source>
</evidence>
<dbReference type="EC" id="6.3.4.-" evidence="2"/>
<dbReference type="PANTHER" id="PTHR37825:SF1">
    <property type="entry name" value="TRNA(MET) CYTIDINE ACETATE LIGASE"/>
    <property type="match status" value="1"/>
</dbReference>
<protein>
    <recommendedName>
        <fullName evidence="2">tRNA(Met) cytidine acetate ligase</fullName>
        <ecNumber evidence="2">6.3.4.-</ecNumber>
    </recommendedName>
</protein>
<evidence type="ECO:0000313" key="3">
    <source>
        <dbReference type="EMBL" id="HIX65045.1"/>
    </source>
</evidence>
<feature type="binding site" evidence="2">
    <location>
        <begin position="10"/>
        <end position="23"/>
    </location>
    <ligand>
        <name>ATP</name>
        <dbReference type="ChEBI" id="CHEBI:30616"/>
    </ligand>
</feature>
<dbReference type="GO" id="GO:0016879">
    <property type="term" value="F:ligase activity, forming carbon-nitrogen bonds"/>
    <property type="evidence" value="ECO:0007669"/>
    <property type="project" value="UniProtKB-UniRule"/>
</dbReference>
<dbReference type="PANTHER" id="PTHR37825">
    <property type="entry name" value="TRNA(MET) CYTIDINE ACETATE LIGASE"/>
    <property type="match status" value="1"/>
</dbReference>
<dbReference type="InterPro" id="IPR014729">
    <property type="entry name" value="Rossmann-like_a/b/a_fold"/>
</dbReference>
<sequence length="407" mass="43972">MGAKVIAGVVAEFNPFHSGHARLLERTRQAGATHIVAVMSGQFVQRGEPALLDKWTRARAALSCGADLVLELPLPYAMATAQRFALGAVGLLDALGCVDLLSFGSDCGDLDRLKACIRLLNAPRFPQALGQFLDRGMTFAAARQQAVRELGGAELAATLGRANDILALEYLAALEQLGSAMAPLAIPRRGAGHDADRPQGGFASASCLRQMILEGQEEWQTLVPSRALPLYREAMGRGMGPARLKALERPILAAVRTLTREGVQQLPDLSEGLENRLLKARGAASLEELLGEIKTKRYPLARVRRLVLSTFLQVRGDLALARPPYLRVLGANRRGFEVLSRAKDTAQLPLDHSLARLSRRVPEAQVYLQTEALAGDLWALALPKVGPAGLEYTHPPVFLREEDGGPQ</sequence>
<comment type="caution">
    <text evidence="3">The sequence shown here is derived from an EMBL/GenBank/DDBJ whole genome shotgun (WGS) entry which is preliminary data.</text>
</comment>
<dbReference type="Gene3D" id="3.40.50.620">
    <property type="entry name" value="HUPs"/>
    <property type="match status" value="1"/>
</dbReference>
<keyword evidence="2" id="KW-0436">Ligase</keyword>
<gene>
    <name evidence="2" type="primary">tmcAL</name>
    <name evidence="3" type="ORF">H9736_02230</name>
</gene>